<keyword evidence="3" id="KW-0964">Secreted</keyword>
<feature type="domain" description="NIDO" evidence="9">
    <location>
        <begin position="115"/>
        <end position="216"/>
    </location>
</feature>
<dbReference type="InterPro" id="IPR050557">
    <property type="entry name" value="RTX_toxin/Mannuronan_C5-epim"/>
</dbReference>
<evidence type="ECO:0000256" key="1">
    <source>
        <dbReference type="ARBA" id="ARBA00004370"/>
    </source>
</evidence>
<keyword evidence="4" id="KW-0800">Toxin</keyword>
<keyword evidence="11" id="KW-1185">Reference proteome</keyword>
<dbReference type="InterPro" id="IPR001343">
    <property type="entry name" value="Hemolysn_Ca-bd"/>
</dbReference>
<dbReference type="RefSeq" id="WP_037952772.1">
    <property type="nucleotide sequence ID" value="NZ_JAMC01000030.1"/>
</dbReference>
<proteinExistence type="predicted"/>
<dbReference type="InterPro" id="IPR011049">
    <property type="entry name" value="Serralysin-like_metalloprot_C"/>
</dbReference>
<comment type="caution">
    <text evidence="10">The sequence shown here is derived from an EMBL/GenBank/DDBJ whole genome shotgun (WGS) entry which is preliminary data.</text>
</comment>
<dbReference type="AlphaFoldDB" id="A0A073IBM2"/>
<dbReference type="Proteomes" id="UP000027734">
    <property type="component" value="Unassembled WGS sequence"/>
</dbReference>
<dbReference type="InterPro" id="IPR018511">
    <property type="entry name" value="Hemolysin-typ_Ca-bd_CS"/>
</dbReference>
<evidence type="ECO:0000313" key="11">
    <source>
        <dbReference type="Proteomes" id="UP000027734"/>
    </source>
</evidence>
<dbReference type="GO" id="GO:0007160">
    <property type="term" value="P:cell-matrix adhesion"/>
    <property type="evidence" value="ECO:0007669"/>
    <property type="project" value="InterPro"/>
</dbReference>
<evidence type="ECO:0000256" key="5">
    <source>
        <dbReference type="ARBA" id="ARBA00022737"/>
    </source>
</evidence>
<keyword evidence="7" id="KW-0472">Membrane</keyword>
<gene>
    <name evidence="10" type="ORF">DSW25_08895</name>
</gene>
<dbReference type="PANTHER" id="PTHR38340:SF1">
    <property type="entry name" value="S-LAYER PROTEIN"/>
    <property type="match status" value="1"/>
</dbReference>
<dbReference type="InterPro" id="IPR003995">
    <property type="entry name" value="RTX_toxin_determinant-A"/>
</dbReference>
<evidence type="ECO:0000256" key="4">
    <source>
        <dbReference type="ARBA" id="ARBA00022656"/>
    </source>
</evidence>
<dbReference type="Gene3D" id="2.150.10.10">
    <property type="entry name" value="Serralysin-like metalloprotease, C-terminal"/>
    <property type="match status" value="2"/>
</dbReference>
<keyword evidence="6" id="KW-0843">Virulence</keyword>
<dbReference type="STRING" id="1300350.Z948_41"/>
<name>A0A073IBM2_9RHOB</name>
<evidence type="ECO:0000259" key="9">
    <source>
        <dbReference type="Pfam" id="PF06119"/>
    </source>
</evidence>
<feature type="non-terminal residue" evidence="10">
    <location>
        <position position="446"/>
    </location>
</feature>
<reference evidence="10 11" key="1">
    <citation type="submission" date="2014-01" db="EMBL/GenBank/DDBJ databases">
        <title>Sulfitobacter donghicola JCM 14565 Genome Sequencing.</title>
        <authorList>
            <person name="Lai Q."/>
            <person name="Hong Z."/>
        </authorList>
    </citation>
    <scope>NUCLEOTIDE SEQUENCE [LARGE SCALE GENOMIC DNA]</scope>
    <source>
        <strain evidence="10 11">JCM 14565</strain>
    </source>
</reference>
<dbReference type="Pfam" id="PF06119">
    <property type="entry name" value="NIDO"/>
    <property type="match status" value="1"/>
</dbReference>
<evidence type="ECO:0000256" key="3">
    <source>
        <dbReference type="ARBA" id="ARBA00022525"/>
    </source>
</evidence>
<keyword evidence="5" id="KW-0677">Repeat</keyword>
<protein>
    <recommendedName>
        <fullName evidence="9">NIDO domain-containing protein</fullName>
    </recommendedName>
</protein>
<dbReference type="eggNOG" id="COG2931">
    <property type="taxonomic scope" value="Bacteria"/>
</dbReference>
<evidence type="ECO:0000256" key="7">
    <source>
        <dbReference type="ARBA" id="ARBA00023136"/>
    </source>
</evidence>
<evidence type="ECO:0000256" key="6">
    <source>
        <dbReference type="ARBA" id="ARBA00023026"/>
    </source>
</evidence>
<dbReference type="PROSITE" id="PS00330">
    <property type="entry name" value="HEMOLYSIN_CALCIUM"/>
    <property type="match status" value="2"/>
</dbReference>
<dbReference type="PRINTS" id="PR01488">
    <property type="entry name" value="RTXTOXINA"/>
</dbReference>
<sequence>MEITGDGRAVAGLGGARGFGELEMTRSAYGSLQLSLASVFEDGLNYLGREYAADQLWLNTNGSVTFGARTSAYPTASNGTLSRDMIAPFWGGVDTRLDGEGSESGVVWVDVDAVRDVVTITWDAVGVYRRNAEAPNTFQRQLFDRGSGDFDIVYRYDTIGWTIGTGEGDVGARAGLFGRGQNPLLIETRDDYDVLGDLDERLGPSGVPGLWIYEMRDGVVVNVEPVDQQISGGNGGDVLEGGAAGDDALEGGAGNDRLTGGAATDNAGGNDVLLGGFGEDTLDGSDGADTIDGGAGNDLIRGGATSADLRDVIFGGDGNDTIDGGYGNDSLRGDAGNDQIAGGFGADTLIGGDGNDTLTGAAFGDLLFGGDGDDFINGGFGFDRMNGGEGADEFFHLGVPNHGADWVQDFSHREGDSLLFGNSAANASQFQLNFATTPGAGDANIQ</sequence>
<dbReference type="EMBL" id="JAMC01000030">
    <property type="protein sequence ID" value="KEJ87718.1"/>
    <property type="molecule type" value="Genomic_DNA"/>
</dbReference>
<organism evidence="10 11">
    <name type="scientific">Sulfitobacter donghicola DSW-25 = KCTC 12864 = JCM 14565</name>
    <dbReference type="NCBI Taxonomy" id="1300350"/>
    <lineage>
        <taxon>Bacteria</taxon>
        <taxon>Pseudomonadati</taxon>
        <taxon>Pseudomonadota</taxon>
        <taxon>Alphaproteobacteria</taxon>
        <taxon>Rhodobacterales</taxon>
        <taxon>Roseobacteraceae</taxon>
        <taxon>Sulfitobacter</taxon>
    </lineage>
</organism>
<dbReference type="GO" id="GO:0005576">
    <property type="term" value="C:extracellular region"/>
    <property type="evidence" value="ECO:0007669"/>
    <property type="project" value="UniProtKB-SubCell"/>
</dbReference>
<dbReference type="GO" id="GO:0090729">
    <property type="term" value="F:toxin activity"/>
    <property type="evidence" value="ECO:0007669"/>
    <property type="project" value="UniProtKB-KW"/>
</dbReference>
<feature type="compositionally biased region" description="Gly residues" evidence="8">
    <location>
        <begin position="232"/>
        <end position="244"/>
    </location>
</feature>
<comment type="subcellular location">
    <subcellularLocation>
        <location evidence="1">Membrane</location>
    </subcellularLocation>
    <subcellularLocation>
        <location evidence="2">Secreted</location>
    </subcellularLocation>
</comment>
<dbReference type="OrthoDB" id="9342475at2"/>
<evidence type="ECO:0000256" key="2">
    <source>
        <dbReference type="ARBA" id="ARBA00004613"/>
    </source>
</evidence>
<evidence type="ECO:0000313" key="10">
    <source>
        <dbReference type="EMBL" id="KEJ87718.1"/>
    </source>
</evidence>
<dbReference type="InterPro" id="IPR003886">
    <property type="entry name" value="NIDO_dom"/>
</dbReference>
<dbReference type="PANTHER" id="PTHR38340">
    <property type="entry name" value="S-LAYER PROTEIN"/>
    <property type="match status" value="1"/>
</dbReference>
<dbReference type="Pfam" id="PF00353">
    <property type="entry name" value="HemolysinCabind"/>
    <property type="match status" value="4"/>
</dbReference>
<dbReference type="GO" id="GO:0005509">
    <property type="term" value="F:calcium ion binding"/>
    <property type="evidence" value="ECO:0007669"/>
    <property type="project" value="InterPro"/>
</dbReference>
<feature type="region of interest" description="Disordered" evidence="8">
    <location>
        <begin position="230"/>
        <end position="261"/>
    </location>
</feature>
<accession>A0A073IBM2</accession>
<evidence type="ECO:0000256" key="8">
    <source>
        <dbReference type="SAM" id="MobiDB-lite"/>
    </source>
</evidence>
<dbReference type="GO" id="GO:0016020">
    <property type="term" value="C:membrane"/>
    <property type="evidence" value="ECO:0007669"/>
    <property type="project" value="UniProtKB-SubCell"/>
</dbReference>
<dbReference type="SUPFAM" id="SSF51120">
    <property type="entry name" value="beta-Roll"/>
    <property type="match status" value="1"/>
</dbReference>
<dbReference type="PRINTS" id="PR00313">
    <property type="entry name" value="CABNDNGRPT"/>
</dbReference>